<keyword evidence="3" id="KW-0670">Pyruvate</keyword>
<reference evidence="3" key="1">
    <citation type="journal article" date="2020" name="mSystems">
        <title>Genome- and Community-Level Interaction Insights into Carbon Utilization and Element Cycling Functions of Hydrothermarchaeota in Hydrothermal Sediment.</title>
        <authorList>
            <person name="Zhou Z."/>
            <person name="Liu Y."/>
            <person name="Xu W."/>
            <person name="Pan J."/>
            <person name="Luo Z.H."/>
            <person name="Li M."/>
        </authorList>
    </citation>
    <scope>NUCLEOTIDE SEQUENCE [LARGE SCALE GENOMIC DNA]</scope>
    <source>
        <strain evidence="3">HyVt-102</strain>
    </source>
</reference>
<dbReference type="Gene3D" id="3.40.50.970">
    <property type="match status" value="1"/>
</dbReference>
<dbReference type="InterPro" id="IPR050722">
    <property type="entry name" value="Pyruvate:ferred/Flavod_OxRd"/>
</dbReference>
<dbReference type="AlphaFoldDB" id="A0A7C0ZEG9"/>
<dbReference type="Proteomes" id="UP000885847">
    <property type="component" value="Unassembled WGS sequence"/>
</dbReference>
<dbReference type="PANTHER" id="PTHR32154:SF0">
    <property type="entry name" value="PYRUVATE-FLAVODOXIN OXIDOREDUCTASE-RELATED"/>
    <property type="match status" value="1"/>
</dbReference>
<dbReference type="InterPro" id="IPR002880">
    <property type="entry name" value="Pyrv_Fd/Flavodoxin_OxRdtase_N"/>
</dbReference>
<dbReference type="FunFam" id="3.40.50.970:FF:000012">
    <property type="entry name" value="Pyruvate:ferredoxin (Flavodoxin) oxidoreductase"/>
    <property type="match status" value="1"/>
</dbReference>
<dbReference type="Pfam" id="PF01855">
    <property type="entry name" value="POR_N"/>
    <property type="match status" value="1"/>
</dbReference>
<evidence type="ECO:0000259" key="2">
    <source>
        <dbReference type="Pfam" id="PF01855"/>
    </source>
</evidence>
<dbReference type="InterPro" id="IPR009014">
    <property type="entry name" value="Transketo_C/PFOR_II"/>
</dbReference>
<protein>
    <submittedName>
        <fullName evidence="3">Pyruvate ferredoxin oxidoreductase</fullName>
    </submittedName>
</protein>
<evidence type="ECO:0000256" key="1">
    <source>
        <dbReference type="ARBA" id="ARBA00023002"/>
    </source>
</evidence>
<sequence length="282" mass="30918">MKIVAKTANESMAEAMRQINPDVVAAYPITPATEIVQIFSTFVADGLVDTEFVPVESEHSAMSACVGAASAGARVMTSTASQGLALMDEVLYIAGALRLPIVICEINRALSAPINIHCDHSDTMNVRDSGWIQIYAEDSQEAYDSVIQAMKIAENAFLPAMVTADGFILSHAMQRIDMLEDNEVQAFIGEHKGPYNLLDIKHPITVGPLDLQDYFFEHKRQEADAMIQAKKIIIDVAKEFGKRFGRKYGLIEDYRLDDADYAVIVLGSTAGTAKEVVDDLRD</sequence>
<name>A0A7C0ZEG9_UNCW3</name>
<comment type="caution">
    <text evidence="3">The sequence shown here is derived from an EMBL/GenBank/DDBJ whole genome shotgun (WGS) entry which is preliminary data.</text>
</comment>
<proteinExistence type="predicted"/>
<dbReference type="SUPFAM" id="SSF52922">
    <property type="entry name" value="TK C-terminal domain-like"/>
    <property type="match status" value="1"/>
</dbReference>
<dbReference type="EMBL" id="DQWE01000117">
    <property type="protein sequence ID" value="HDI82662.1"/>
    <property type="molecule type" value="Genomic_DNA"/>
</dbReference>
<dbReference type="SUPFAM" id="SSF52518">
    <property type="entry name" value="Thiamin diphosphate-binding fold (THDP-binding)"/>
    <property type="match status" value="1"/>
</dbReference>
<feature type="non-terminal residue" evidence="3">
    <location>
        <position position="282"/>
    </location>
</feature>
<dbReference type="GO" id="GO:0016491">
    <property type="term" value="F:oxidoreductase activity"/>
    <property type="evidence" value="ECO:0007669"/>
    <property type="project" value="UniProtKB-KW"/>
</dbReference>
<evidence type="ECO:0000313" key="3">
    <source>
        <dbReference type="EMBL" id="HDI82662.1"/>
    </source>
</evidence>
<dbReference type="GO" id="GO:0006979">
    <property type="term" value="P:response to oxidative stress"/>
    <property type="evidence" value="ECO:0007669"/>
    <property type="project" value="TreeGrafter"/>
</dbReference>
<feature type="domain" description="Pyruvate flavodoxin/ferredoxin oxidoreductase pyrimidine binding" evidence="2">
    <location>
        <begin position="14"/>
        <end position="237"/>
    </location>
</feature>
<accession>A0A7C0ZEG9</accession>
<keyword evidence="1" id="KW-0560">Oxidoreductase</keyword>
<dbReference type="Gene3D" id="3.40.50.920">
    <property type="match status" value="1"/>
</dbReference>
<dbReference type="PANTHER" id="PTHR32154">
    <property type="entry name" value="PYRUVATE-FLAVODOXIN OXIDOREDUCTASE-RELATED"/>
    <property type="match status" value="1"/>
</dbReference>
<dbReference type="InterPro" id="IPR029061">
    <property type="entry name" value="THDP-binding"/>
</dbReference>
<gene>
    <name evidence="3" type="primary">porA</name>
    <name evidence="3" type="ORF">ENF18_02580</name>
</gene>
<organism evidence="3">
    <name type="scientific">candidate division WOR-3 bacterium</name>
    <dbReference type="NCBI Taxonomy" id="2052148"/>
    <lineage>
        <taxon>Bacteria</taxon>
        <taxon>Bacteria division WOR-3</taxon>
    </lineage>
</organism>
<dbReference type="CDD" id="cd07034">
    <property type="entry name" value="TPP_PYR_PFOR_IOR-alpha_like"/>
    <property type="match status" value="1"/>
</dbReference>